<reference evidence="4" key="1">
    <citation type="journal article" date="2019" name="Int. J. Syst. Evol. Microbiol.">
        <title>The Global Catalogue of Microorganisms (GCM) 10K type strain sequencing project: providing services to taxonomists for standard genome sequencing and annotation.</title>
        <authorList>
            <consortium name="The Broad Institute Genomics Platform"/>
            <consortium name="The Broad Institute Genome Sequencing Center for Infectious Disease"/>
            <person name="Wu L."/>
            <person name="Ma J."/>
        </authorList>
    </citation>
    <scope>NUCLEOTIDE SEQUENCE [LARGE SCALE GENOMIC DNA]</scope>
    <source>
        <strain evidence="4">KCTC 52168</strain>
    </source>
</reference>
<protein>
    <submittedName>
        <fullName evidence="3">TlpA family protein disulfide reductase</fullName>
    </submittedName>
</protein>
<accession>A0ABV7H2W9</accession>
<dbReference type="Pfam" id="PF08534">
    <property type="entry name" value="Redoxin"/>
    <property type="match status" value="1"/>
</dbReference>
<comment type="caution">
    <text evidence="3">The sequence shown here is derived from an EMBL/GenBank/DDBJ whole genome shotgun (WGS) entry which is preliminary data.</text>
</comment>
<evidence type="ECO:0000313" key="3">
    <source>
        <dbReference type="EMBL" id="MFC3148264.1"/>
    </source>
</evidence>
<dbReference type="InterPro" id="IPR050553">
    <property type="entry name" value="Thioredoxin_ResA/DsbE_sf"/>
</dbReference>
<evidence type="ECO:0000256" key="1">
    <source>
        <dbReference type="SAM" id="SignalP"/>
    </source>
</evidence>
<feature type="chain" id="PRO_5045730460" evidence="1">
    <location>
        <begin position="29"/>
        <end position="170"/>
    </location>
</feature>
<dbReference type="InterPro" id="IPR013740">
    <property type="entry name" value="Redoxin"/>
</dbReference>
<feature type="domain" description="Thioredoxin" evidence="2">
    <location>
        <begin position="29"/>
        <end position="168"/>
    </location>
</feature>
<evidence type="ECO:0000313" key="4">
    <source>
        <dbReference type="Proteomes" id="UP001595556"/>
    </source>
</evidence>
<dbReference type="Gene3D" id="3.40.30.10">
    <property type="entry name" value="Glutaredoxin"/>
    <property type="match status" value="1"/>
</dbReference>
<keyword evidence="1" id="KW-0732">Signal</keyword>
<gene>
    <name evidence="3" type="ORF">ACFOEN_11490</name>
</gene>
<dbReference type="EMBL" id="JBHRTI010000004">
    <property type="protein sequence ID" value="MFC3148264.1"/>
    <property type="molecule type" value="Genomic_DNA"/>
</dbReference>
<dbReference type="SUPFAM" id="SSF52833">
    <property type="entry name" value="Thioredoxin-like"/>
    <property type="match status" value="1"/>
</dbReference>
<evidence type="ECO:0000259" key="2">
    <source>
        <dbReference type="PROSITE" id="PS51352"/>
    </source>
</evidence>
<organism evidence="3 4">
    <name type="scientific">Piscinibacterium candidicorallinum</name>
    <dbReference type="NCBI Taxonomy" id="1793872"/>
    <lineage>
        <taxon>Bacteria</taxon>
        <taxon>Pseudomonadati</taxon>
        <taxon>Pseudomonadota</taxon>
        <taxon>Betaproteobacteria</taxon>
        <taxon>Burkholderiales</taxon>
        <taxon>Piscinibacterium</taxon>
    </lineage>
</organism>
<feature type="signal peptide" evidence="1">
    <location>
        <begin position="1"/>
        <end position="28"/>
    </location>
</feature>
<dbReference type="PANTHER" id="PTHR42852:SF18">
    <property type="entry name" value="CHROMOSOME UNDETERMINED SCAFFOLD_47, WHOLE GENOME SHOTGUN SEQUENCE"/>
    <property type="match status" value="1"/>
</dbReference>
<dbReference type="CDD" id="cd02966">
    <property type="entry name" value="TlpA_like_family"/>
    <property type="match status" value="1"/>
</dbReference>
<dbReference type="RefSeq" id="WP_377304032.1">
    <property type="nucleotide sequence ID" value="NZ_CP180191.1"/>
</dbReference>
<dbReference type="Proteomes" id="UP001595556">
    <property type="component" value="Unassembled WGS sequence"/>
</dbReference>
<sequence length="170" mass="18417">MIRSTIRHTATAAFAAALTLCTPLSALAVGPGDTAPAFDLPGTVQPVRLADLKGKYVYVDFWASWCGPCRQSFPWLNEMQAKYGAQGLTVVGINVDTKREDALAFLKEVPANFRLAFDPSGTSPKAYKIKGMPSSILVGPDGKVIFHHAGFRPENRAELEEKIRKALRGA</sequence>
<dbReference type="InterPro" id="IPR013766">
    <property type="entry name" value="Thioredoxin_domain"/>
</dbReference>
<name>A0ABV7H2W9_9BURK</name>
<proteinExistence type="predicted"/>
<dbReference type="PANTHER" id="PTHR42852">
    <property type="entry name" value="THIOL:DISULFIDE INTERCHANGE PROTEIN DSBE"/>
    <property type="match status" value="1"/>
</dbReference>
<dbReference type="PROSITE" id="PS51352">
    <property type="entry name" value="THIOREDOXIN_2"/>
    <property type="match status" value="1"/>
</dbReference>
<dbReference type="InterPro" id="IPR036249">
    <property type="entry name" value="Thioredoxin-like_sf"/>
</dbReference>
<keyword evidence="4" id="KW-1185">Reference proteome</keyword>